<dbReference type="Pfam" id="PF08327">
    <property type="entry name" value="AHSA1"/>
    <property type="match status" value="1"/>
</dbReference>
<dbReference type="Gene3D" id="3.30.530.20">
    <property type="match status" value="1"/>
</dbReference>
<comment type="caution">
    <text evidence="4">The sequence shown here is derived from an EMBL/GenBank/DDBJ whole genome shotgun (WGS) entry which is preliminary data.</text>
</comment>
<dbReference type="InterPro" id="IPR013538">
    <property type="entry name" value="ASHA1/2-like_C"/>
</dbReference>
<reference evidence="5" key="1">
    <citation type="journal article" date="2019" name="Int. J. Syst. Evol. Microbiol.">
        <title>The Global Catalogue of Microorganisms (GCM) 10K type strain sequencing project: providing services to taxonomists for standard genome sequencing and annotation.</title>
        <authorList>
            <consortium name="The Broad Institute Genomics Platform"/>
            <consortium name="The Broad Institute Genome Sequencing Center for Infectious Disease"/>
            <person name="Wu L."/>
            <person name="Ma J."/>
        </authorList>
    </citation>
    <scope>NUCLEOTIDE SEQUENCE [LARGE SCALE GENOMIC DNA]</scope>
    <source>
        <strain evidence="5">CCUG 57508</strain>
    </source>
</reference>
<evidence type="ECO:0000256" key="2">
    <source>
        <dbReference type="SAM" id="MobiDB-lite"/>
    </source>
</evidence>
<name>A0ABW3MZ85_9MICO</name>
<protein>
    <submittedName>
        <fullName evidence="4">SRPBCC family protein</fullName>
    </submittedName>
</protein>
<accession>A0ABW3MZ85</accession>
<keyword evidence="5" id="KW-1185">Reference proteome</keyword>
<feature type="region of interest" description="Disordered" evidence="2">
    <location>
        <begin position="98"/>
        <end position="125"/>
    </location>
</feature>
<dbReference type="InterPro" id="IPR023393">
    <property type="entry name" value="START-like_dom_sf"/>
</dbReference>
<evidence type="ECO:0000256" key="1">
    <source>
        <dbReference type="ARBA" id="ARBA00006817"/>
    </source>
</evidence>
<dbReference type="RefSeq" id="WP_386052628.1">
    <property type="nucleotide sequence ID" value="NZ_JBHTKH010000005.1"/>
</dbReference>
<proteinExistence type="inferred from homology"/>
<dbReference type="Proteomes" id="UP001597046">
    <property type="component" value="Unassembled WGS sequence"/>
</dbReference>
<organism evidence="4 5">
    <name type="scientific">Terrabacter terrigena</name>
    <dbReference type="NCBI Taxonomy" id="574718"/>
    <lineage>
        <taxon>Bacteria</taxon>
        <taxon>Bacillati</taxon>
        <taxon>Actinomycetota</taxon>
        <taxon>Actinomycetes</taxon>
        <taxon>Micrococcales</taxon>
        <taxon>Intrasporangiaceae</taxon>
        <taxon>Terrabacter</taxon>
    </lineage>
</organism>
<evidence type="ECO:0000259" key="3">
    <source>
        <dbReference type="Pfam" id="PF08327"/>
    </source>
</evidence>
<dbReference type="CDD" id="cd07814">
    <property type="entry name" value="SRPBCC_CalC_Aha1-like"/>
    <property type="match status" value="1"/>
</dbReference>
<dbReference type="EMBL" id="JBHTKH010000005">
    <property type="protein sequence ID" value="MFD1054725.1"/>
    <property type="molecule type" value="Genomic_DNA"/>
</dbReference>
<evidence type="ECO:0000313" key="4">
    <source>
        <dbReference type="EMBL" id="MFD1054725.1"/>
    </source>
</evidence>
<dbReference type="SUPFAM" id="SSF55961">
    <property type="entry name" value="Bet v1-like"/>
    <property type="match status" value="1"/>
</dbReference>
<evidence type="ECO:0000313" key="5">
    <source>
        <dbReference type="Proteomes" id="UP001597046"/>
    </source>
</evidence>
<sequence>MTGHVAHAKVTVDATPQQAWRALTDPAEISRWMVGTEVSTDWQVGSPITWRGEFAGKPYEDKGEVLEVEEPRRLSMTHFSPLMGDDVPENYHTVTYTLEGSDDGAPTTVTLEQDGNDSEEQAETFSQNWQSMLDAFKETVEKS</sequence>
<gene>
    <name evidence="4" type="ORF">ACFQ2V_10450</name>
</gene>
<feature type="domain" description="Activator of Hsp90 ATPase homologue 1/2-like C-terminal" evidence="3">
    <location>
        <begin position="13"/>
        <end position="141"/>
    </location>
</feature>
<comment type="similarity">
    <text evidence="1">Belongs to the AHA1 family.</text>
</comment>